<dbReference type="PANTHER" id="PTHR43273:SF3">
    <property type="entry name" value="ANAEROBIC SULFATASE-MATURATING ENZYME HOMOLOG ASLB-RELATED"/>
    <property type="match status" value="1"/>
</dbReference>
<evidence type="ECO:0000313" key="9">
    <source>
        <dbReference type="Proteomes" id="UP000228626"/>
    </source>
</evidence>
<dbReference type="PANTHER" id="PTHR43273">
    <property type="entry name" value="ANAEROBIC SULFATASE-MATURATING ENZYME HOMOLOG ASLB-RELATED"/>
    <property type="match status" value="1"/>
</dbReference>
<keyword evidence="2" id="KW-0949">S-adenosyl-L-methionine</keyword>
<dbReference type="InterPro" id="IPR007197">
    <property type="entry name" value="rSAM"/>
</dbReference>
<dbReference type="InterPro" id="IPR023867">
    <property type="entry name" value="Sulphatase_maturase_rSAM"/>
</dbReference>
<dbReference type="SFLD" id="SFLDG01067">
    <property type="entry name" value="SPASM/twitch_domain_containing"/>
    <property type="match status" value="1"/>
</dbReference>
<feature type="domain" description="Radical SAM core" evidence="7">
    <location>
        <begin position="58"/>
        <end position="288"/>
    </location>
</feature>
<name>A0A2H0V142_9BACT</name>
<dbReference type="SUPFAM" id="SSF102114">
    <property type="entry name" value="Radical SAM enzymes"/>
    <property type="match status" value="1"/>
</dbReference>
<evidence type="ECO:0000256" key="4">
    <source>
        <dbReference type="ARBA" id="ARBA00023004"/>
    </source>
</evidence>
<evidence type="ECO:0000256" key="2">
    <source>
        <dbReference type="ARBA" id="ARBA00022691"/>
    </source>
</evidence>
<dbReference type="Gene3D" id="3.20.20.70">
    <property type="entry name" value="Aldolase class I"/>
    <property type="match status" value="1"/>
</dbReference>
<dbReference type="Pfam" id="PF04055">
    <property type="entry name" value="Radical_SAM"/>
    <property type="match status" value="1"/>
</dbReference>
<accession>A0A2H0V142</accession>
<dbReference type="InterPro" id="IPR013785">
    <property type="entry name" value="Aldolase_TIM"/>
</dbReference>
<dbReference type="EMBL" id="PFAR01000050">
    <property type="protein sequence ID" value="PIR92804.1"/>
    <property type="molecule type" value="Genomic_DNA"/>
</dbReference>
<evidence type="ECO:0000256" key="6">
    <source>
        <dbReference type="ARBA" id="ARBA00023601"/>
    </source>
</evidence>
<sequence length="426" mass="47413">MNTMLYYGLMAILRNGNWVIISPHFDEVIRIKADRINDQNIFEELKRRGFFGPASPKFSGPEVSLVTLITTGACNLLCIYCFANSGASTIVMPEEVAFAAIRKGIKNASGKKLSIPFFGGEPTLTPDLIRKAVEYAKKAIIGTDVLGVEFSITTNGVMNRSFLEFLMENDFLITISMDGPPIVQDFQRPLKNGDKSSSYAEETVRILTRSGKDFKIRATVTKYSVPYMVDTIEWLHSLGGKKIHFEVISIAGRAAMQTKEERPARPDVHVFTENLKRAITRGGELGVRVINSSFMNLMNPPKEFCDGNTNRRFAVSYTGEVTTCVEVQDKCHPVASQFITGCYDKSTGEIEMNREQRGRACGAKLQIGAINNCSECFAKRICGGGCPVRNFHTTRDSFTVDPYRCQLIKEIMPFIVGLFDKATYGD</sequence>
<dbReference type="SFLD" id="SFLDS00029">
    <property type="entry name" value="Radical_SAM"/>
    <property type="match status" value="1"/>
</dbReference>
<dbReference type="CDD" id="cd01335">
    <property type="entry name" value="Radical_SAM"/>
    <property type="match status" value="1"/>
</dbReference>
<keyword evidence="5" id="KW-0411">Iron-sulfur</keyword>
<dbReference type="SFLD" id="SFLDG01384">
    <property type="entry name" value="thioether_bond_formation_requi"/>
    <property type="match status" value="1"/>
</dbReference>
<keyword evidence="4" id="KW-0408">Iron</keyword>
<dbReference type="AlphaFoldDB" id="A0A2H0V142"/>
<dbReference type="NCBIfam" id="TIGR04085">
    <property type="entry name" value="rSAM_more_4Fe4S"/>
    <property type="match status" value="1"/>
</dbReference>
<organism evidence="8 9">
    <name type="scientific">Candidatus Falkowbacteria bacterium CG10_big_fil_rev_8_21_14_0_10_43_10</name>
    <dbReference type="NCBI Taxonomy" id="1974567"/>
    <lineage>
        <taxon>Bacteria</taxon>
        <taxon>Candidatus Falkowiibacteriota</taxon>
    </lineage>
</organism>
<reference evidence="9" key="1">
    <citation type="submission" date="2017-09" db="EMBL/GenBank/DDBJ databases">
        <title>Depth-based differentiation of microbial function through sediment-hosted aquifers and enrichment of novel symbionts in the deep terrestrial subsurface.</title>
        <authorList>
            <person name="Probst A.J."/>
            <person name="Ladd B."/>
            <person name="Jarett J.K."/>
            <person name="Geller-Mcgrath D.E."/>
            <person name="Sieber C.M.K."/>
            <person name="Emerson J.B."/>
            <person name="Anantharaman K."/>
            <person name="Thomas B.C."/>
            <person name="Malmstrom R."/>
            <person name="Stieglmeier M."/>
            <person name="Klingl A."/>
            <person name="Woyke T."/>
            <person name="Ryan C.M."/>
            <person name="Banfield J.F."/>
        </authorList>
    </citation>
    <scope>NUCLEOTIDE SEQUENCE [LARGE SCALE GENOMIC DNA]</scope>
</reference>
<protein>
    <recommendedName>
        <fullName evidence="7">Radical SAM core domain-containing protein</fullName>
    </recommendedName>
</protein>
<keyword evidence="3" id="KW-0479">Metal-binding</keyword>
<evidence type="ECO:0000256" key="1">
    <source>
        <dbReference type="ARBA" id="ARBA00001966"/>
    </source>
</evidence>
<dbReference type="GO" id="GO:0051536">
    <property type="term" value="F:iron-sulfur cluster binding"/>
    <property type="evidence" value="ECO:0007669"/>
    <property type="project" value="UniProtKB-KW"/>
</dbReference>
<dbReference type="GO" id="GO:0016491">
    <property type="term" value="F:oxidoreductase activity"/>
    <property type="evidence" value="ECO:0007669"/>
    <property type="project" value="InterPro"/>
</dbReference>
<dbReference type="InterPro" id="IPR023885">
    <property type="entry name" value="4Fe4S-binding_SPASM_dom"/>
</dbReference>
<evidence type="ECO:0000313" key="8">
    <source>
        <dbReference type="EMBL" id="PIR92804.1"/>
    </source>
</evidence>
<evidence type="ECO:0000256" key="5">
    <source>
        <dbReference type="ARBA" id="ARBA00023014"/>
    </source>
</evidence>
<proteinExistence type="inferred from homology"/>
<comment type="cofactor">
    <cofactor evidence="1">
        <name>[4Fe-4S] cluster</name>
        <dbReference type="ChEBI" id="CHEBI:49883"/>
    </cofactor>
</comment>
<dbReference type="InterPro" id="IPR058240">
    <property type="entry name" value="rSAM_sf"/>
</dbReference>
<evidence type="ECO:0000256" key="3">
    <source>
        <dbReference type="ARBA" id="ARBA00022723"/>
    </source>
</evidence>
<gene>
    <name evidence="8" type="ORF">COT99_04225</name>
</gene>
<comment type="caution">
    <text evidence="8">The sequence shown here is derived from an EMBL/GenBank/DDBJ whole genome shotgun (WGS) entry which is preliminary data.</text>
</comment>
<dbReference type="Proteomes" id="UP000228626">
    <property type="component" value="Unassembled WGS sequence"/>
</dbReference>
<comment type="similarity">
    <text evidence="6">Belongs to the radical SAM superfamily. Anaerobic sulfatase-maturating enzyme family.</text>
</comment>
<dbReference type="GO" id="GO:0046872">
    <property type="term" value="F:metal ion binding"/>
    <property type="evidence" value="ECO:0007669"/>
    <property type="project" value="UniProtKB-KW"/>
</dbReference>
<dbReference type="SFLD" id="SFLDG01386">
    <property type="entry name" value="main_SPASM_domain-containing"/>
    <property type="match status" value="1"/>
</dbReference>
<evidence type="ECO:0000259" key="7">
    <source>
        <dbReference type="PROSITE" id="PS51918"/>
    </source>
</evidence>
<dbReference type="PROSITE" id="PS51918">
    <property type="entry name" value="RADICAL_SAM"/>
    <property type="match status" value="1"/>
</dbReference>